<proteinExistence type="predicted"/>
<dbReference type="Pfam" id="PF01569">
    <property type="entry name" value="PAP2"/>
    <property type="match status" value="1"/>
</dbReference>
<evidence type="ECO:0000256" key="6">
    <source>
        <dbReference type="ARBA" id="ARBA00023136"/>
    </source>
</evidence>
<name>A0A248JVP4_9PROT</name>
<dbReference type="PANTHER" id="PTHR14969">
    <property type="entry name" value="SPHINGOSINE-1-PHOSPHATE PHOSPHOHYDROLASE"/>
    <property type="match status" value="1"/>
</dbReference>
<keyword evidence="6 7" id="KW-0472">Membrane</keyword>
<dbReference type="SMART" id="SM00014">
    <property type="entry name" value="acidPPc"/>
    <property type="match status" value="1"/>
</dbReference>
<dbReference type="Proteomes" id="UP000197153">
    <property type="component" value="Chromosome 2"/>
</dbReference>
<evidence type="ECO:0000256" key="3">
    <source>
        <dbReference type="ARBA" id="ARBA00022692"/>
    </source>
</evidence>
<dbReference type="GO" id="GO:0016787">
    <property type="term" value="F:hydrolase activity"/>
    <property type="evidence" value="ECO:0007669"/>
    <property type="project" value="UniProtKB-KW"/>
</dbReference>
<evidence type="ECO:0000256" key="7">
    <source>
        <dbReference type="SAM" id="Phobius"/>
    </source>
</evidence>
<evidence type="ECO:0000256" key="1">
    <source>
        <dbReference type="ARBA" id="ARBA00004651"/>
    </source>
</evidence>
<evidence type="ECO:0000313" key="9">
    <source>
        <dbReference type="EMBL" id="ASG22561.1"/>
    </source>
</evidence>
<evidence type="ECO:0000256" key="4">
    <source>
        <dbReference type="ARBA" id="ARBA00022801"/>
    </source>
</evidence>
<dbReference type="PANTHER" id="PTHR14969:SF62">
    <property type="entry name" value="DECAPRENYLPHOSPHORYL-5-PHOSPHORIBOSE PHOSPHATASE RV3807C-RELATED"/>
    <property type="match status" value="1"/>
</dbReference>
<feature type="transmembrane region" description="Helical" evidence="7">
    <location>
        <begin position="74"/>
        <end position="95"/>
    </location>
</feature>
<keyword evidence="3 7" id="KW-0812">Transmembrane</keyword>
<evidence type="ECO:0000313" key="10">
    <source>
        <dbReference type="Proteomes" id="UP000197153"/>
    </source>
</evidence>
<feature type="transmembrane region" description="Helical" evidence="7">
    <location>
        <begin position="127"/>
        <end position="149"/>
    </location>
</feature>
<dbReference type="InterPro" id="IPR036938">
    <property type="entry name" value="PAP2/HPO_sf"/>
</dbReference>
<keyword evidence="10" id="KW-1185">Reference proteome</keyword>
<keyword evidence="4" id="KW-0378">Hydrolase</keyword>
<dbReference type="EMBL" id="CP022111">
    <property type="protein sequence ID" value="ASG22561.1"/>
    <property type="molecule type" value="Genomic_DNA"/>
</dbReference>
<comment type="subcellular location">
    <subcellularLocation>
        <location evidence="1">Cell membrane</location>
        <topology evidence="1">Multi-pass membrane protein</topology>
    </subcellularLocation>
</comment>
<dbReference type="InterPro" id="IPR000326">
    <property type="entry name" value="PAP2/HPO"/>
</dbReference>
<dbReference type="AlphaFoldDB" id="A0A248JVP4"/>
<accession>A0A248JVP4</accession>
<dbReference type="RefSeq" id="WP_088873138.1">
    <property type="nucleotide sequence ID" value="NZ_CP022111.1"/>
</dbReference>
<dbReference type="Gene3D" id="1.20.144.10">
    <property type="entry name" value="Phosphatidic acid phosphatase type 2/haloperoxidase"/>
    <property type="match status" value="2"/>
</dbReference>
<protein>
    <recommendedName>
        <fullName evidence="8">Phosphatidic acid phosphatase type 2/haloperoxidase domain-containing protein</fullName>
    </recommendedName>
</protein>
<evidence type="ECO:0000256" key="2">
    <source>
        <dbReference type="ARBA" id="ARBA00022475"/>
    </source>
</evidence>
<feature type="transmembrane region" description="Helical" evidence="7">
    <location>
        <begin position="45"/>
        <end position="62"/>
    </location>
</feature>
<feature type="domain" description="Phosphatidic acid phosphatase type 2/haloperoxidase" evidence="8">
    <location>
        <begin position="80"/>
        <end position="193"/>
    </location>
</feature>
<evidence type="ECO:0000256" key="5">
    <source>
        <dbReference type="ARBA" id="ARBA00022989"/>
    </source>
</evidence>
<organism evidence="9 10">
    <name type="scientific">Nitrospirillum viridazoti CBAmc</name>
    <dbReference type="NCBI Taxonomy" id="1441467"/>
    <lineage>
        <taxon>Bacteria</taxon>
        <taxon>Pseudomonadati</taxon>
        <taxon>Pseudomonadota</taxon>
        <taxon>Alphaproteobacteria</taxon>
        <taxon>Rhodospirillales</taxon>
        <taxon>Azospirillaceae</taxon>
        <taxon>Nitrospirillum</taxon>
        <taxon>Nitrospirillum viridazoti</taxon>
    </lineage>
</organism>
<reference evidence="9 10" key="1">
    <citation type="submission" date="2017-06" db="EMBL/GenBank/DDBJ databases">
        <title>Complete genome sequence of Nitrospirillum amazonense strain CBAmC, an endophytic nitrogen-fixing and plant growth-promoting bacterium, isolated from sugarcane.</title>
        <authorList>
            <person name="Schwab S."/>
            <person name="dos Santos Teixeira K.R."/>
            <person name="Simoes Araujo J.L."/>
            <person name="Soares Vidal M."/>
            <person name="Borges de Freitas H.R."/>
            <person name="Rivello Crivelaro A.L."/>
            <person name="Bueno de Camargo Nunes A."/>
            <person name="dos Santos C.M."/>
            <person name="Palmeira da Silva Rosa D."/>
            <person name="da Silva Padilha D."/>
            <person name="da Silva E."/>
            <person name="Araujo Terra L."/>
            <person name="Soares Mendes V."/>
            <person name="Farinelli L."/>
            <person name="Magalhaes Cruz L."/>
            <person name="Baldani J.I."/>
        </authorList>
    </citation>
    <scope>NUCLEOTIDE SEQUENCE [LARGE SCALE GENOMIC DNA]</scope>
    <source>
        <strain evidence="9 10">CBAmC</strain>
    </source>
</reference>
<evidence type="ECO:0000259" key="8">
    <source>
        <dbReference type="SMART" id="SM00014"/>
    </source>
</evidence>
<keyword evidence="5 7" id="KW-1133">Transmembrane helix</keyword>
<feature type="transmembrane region" description="Helical" evidence="7">
    <location>
        <begin position="156"/>
        <end position="174"/>
    </location>
</feature>
<dbReference type="KEGG" id="nao:Y958_16670"/>
<dbReference type="GO" id="GO:0005886">
    <property type="term" value="C:plasma membrane"/>
    <property type="evidence" value="ECO:0007669"/>
    <property type="project" value="UniProtKB-SubCell"/>
</dbReference>
<dbReference type="SUPFAM" id="SSF48317">
    <property type="entry name" value="Acid phosphatase/Vanadium-dependent haloperoxidase"/>
    <property type="match status" value="1"/>
</dbReference>
<gene>
    <name evidence="9" type="ORF">Y958_16670</name>
</gene>
<keyword evidence="2" id="KW-1003">Cell membrane</keyword>
<sequence length="218" mass="23554">MAWAGFLVLEAGLVLWVDQPFTRWAADLPPWVRALSHHLTRAGDSLYSLVPLGLAAIALVTARAQAEGAQRERLGRWLGAVAFVFLAVALSGLAVDAVKAVVGRPRPVVFLSEGAIWPQPFHMGFRYYSFPSGHADTLVALALSVGILWPRGRLGLLALALALATTRLWVGAHYPSDVLGGAAMAVLTTRLLRDSFTRRGWLPAPDGAMVRPREPFQS</sequence>